<keyword evidence="3" id="KW-1185">Reference proteome</keyword>
<evidence type="ECO:0000256" key="1">
    <source>
        <dbReference type="SAM" id="Phobius"/>
    </source>
</evidence>
<proteinExistence type="predicted"/>
<sequence>MFPLALALILAAVAYHAVMTLTDLFPFNNIRGATRSERRTEVAINAPVMALPAVLLAVAAATSIPVLGYAGAVVESLAVLGGLLLWWSPYLAGVTMPWATAGVGASWSELHARTYGRTVIVLPRIGDRPRPNLEHMILHALMLAAAVTTFLASASL</sequence>
<name>A0ABY8WPX3_9ACTN</name>
<evidence type="ECO:0000313" key="3">
    <source>
        <dbReference type="Proteomes" id="UP001240150"/>
    </source>
</evidence>
<keyword evidence="1" id="KW-1133">Transmembrane helix</keyword>
<accession>A0ABY8WPX3</accession>
<evidence type="ECO:0000313" key="2">
    <source>
        <dbReference type="EMBL" id="WIM99482.1"/>
    </source>
</evidence>
<keyword evidence="1" id="KW-0812">Transmembrane</keyword>
<keyword evidence="1" id="KW-0472">Membrane</keyword>
<gene>
    <name evidence="2" type="ORF">ACTOB_003137</name>
</gene>
<dbReference type="Proteomes" id="UP001240150">
    <property type="component" value="Chromosome"/>
</dbReference>
<dbReference type="RefSeq" id="WP_284920920.1">
    <property type="nucleotide sequence ID" value="NZ_CP126980.1"/>
</dbReference>
<evidence type="ECO:0008006" key="4">
    <source>
        <dbReference type="Google" id="ProtNLM"/>
    </source>
</evidence>
<organism evidence="2 3">
    <name type="scientific">Actinoplanes oblitus</name>
    <dbReference type="NCBI Taxonomy" id="3040509"/>
    <lineage>
        <taxon>Bacteria</taxon>
        <taxon>Bacillati</taxon>
        <taxon>Actinomycetota</taxon>
        <taxon>Actinomycetes</taxon>
        <taxon>Micromonosporales</taxon>
        <taxon>Micromonosporaceae</taxon>
        <taxon>Actinoplanes</taxon>
    </lineage>
</organism>
<protein>
    <recommendedName>
        <fullName evidence="4">DUF1772 domain-containing protein</fullName>
    </recommendedName>
</protein>
<reference evidence="2 3" key="1">
    <citation type="submission" date="2023-06" db="EMBL/GenBank/DDBJ databases">
        <authorList>
            <person name="Yushchuk O."/>
            <person name="Binda E."/>
            <person name="Ruckert-Reed C."/>
            <person name="Fedorenko V."/>
            <person name="Kalinowski J."/>
            <person name="Marinelli F."/>
        </authorList>
    </citation>
    <scope>NUCLEOTIDE SEQUENCE [LARGE SCALE GENOMIC DNA]</scope>
    <source>
        <strain evidence="2 3">NRRL 3884</strain>
    </source>
</reference>
<feature type="transmembrane region" description="Helical" evidence="1">
    <location>
        <begin position="136"/>
        <end position="154"/>
    </location>
</feature>
<feature type="transmembrane region" description="Helical" evidence="1">
    <location>
        <begin position="44"/>
        <end position="61"/>
    </location>
</feature>
<dbReference type="EMBL" id="CP126980">
    <property type="protein sequence ID" value="WIM99482.1"/>
    <property type="molecule type" value="Genomic_DNA"/>
</dbReference>